<accession>A0A158QNR7</accession>
<gene>
    <name evidence="1" type="ORF">HPLM_LOCUS11019</name>
</gene>
<reference evidence="3" key="1">
    <citation type="submission" date="2016-04" db="UniProtKB">
        <authorList>
            <consortium name="WormBaseParasite"/>
        </authorList>
    </citation>
    <scope>IDENTIFICATION</scope>
</reference>
<evidence type="ECO:0000313" key="2">
    <source>
        <dbReference type="Proteomes" id="UP000268014"/>
    </source>
</evidence>
<dbReference type="WBParaSite" id="HPLM_0001102701-mRNA-1">
    <property type="protein sequence ID" value="HPLM_0001102701-mRNA-1"/>
    <property type="gene ID" value="HPLM_0001102701"/>
</dbReference>
<evidence type="ECO:0000313" key="1">
    <source>
        <dbReference type="EMBL" id="VDO41797.1"/>
    </source>
</evidence>
<evidence type="ECO:0000313" key="3">
    <source>
        <dbReference type="WBParaSite" id="HPLM_0001102701-mRNA-1"/>
    </source>
</evidence>
<reference evidence="1 2" key="2">
    <citation type="submission" date="2018-11" db="EMBL/GenBank/DDBJ databases">
        <authorList>
            <consortium name="Pathogen Informatics"/>
        </authorList>
    </citation>
    <scope>NUCLEOTIDE SEQUENCE [LARGE SCALE GENOMIC DNA]</scope>
    <source>
        <strain evidence="1 2">MHpl1</strain>
    </source>
</reference>
<keyword evidence="2" id="KW-1185">Reference proteome</keyword>
<dbReference type="AlphaFoldDB" id="A0A158QNR7"/>
<organism evidence="3">
    <name type="scientific">Haemonchus placei</name>
    <name type="common">Barber's pole worm</name>
    <dbReference type="NCBI Taxonomy" id="6290"/>
    <lineage>
        <taxon>Eukaryota</taxon>
        <taxon>Metazoa</taxon>
        <taxon>Ecdysozoa</taxon>
        <taxon>Nematoda</taxon>
        <taxon>Chromadorea</taxon>
        <taxon>Rhabditida</taxon>
        <taxon>Rhabditina</taxon>
        <taxon>Rhabditomorpha</taxon>
        <taxon>Strongyloidea</taxon>
        <taxon>Trichostrongylidae</taxon>
        <taxon>Haemonchus</taxon>
    </lineage>
</organism>
<dbReference type="Proteomes" id="UP000268014">
    <property type="component" value="Unassembled WGS sequence"/>
</dbReference>
<dbReference type="OrthoDB" id="447953at2759"/>
<protein>
    <submittedName>
        <fullName evidence="3">Ubiquitin-like domain-containing protein</fullName>
    </submittedName>
</protein>
<dbReference type="SUPFAM" id="SSF54236">
    <property type="entry name" value="Ubiquitin-like"/>
    <property type="match status" value="1"/>
</dbReference>
<dbReference type="InterPro" id="IPR029071">
    <property type="entry name" value="Ubiquitin-like_domsf"/>
</dbReference>
<dbReference type="EMBL" id="UZAF01017452">
    <property type="protein sequence ID" value="VDO41797.1"/>
    <property type="molecule type" value="Genomic_DNA"/>
</dbReference>
<proteinExistence type="predicted"/>
<sequence>MELFHLFNVSSGHRFHVEVSLQWKVRQLQESVVQVTGIQVDDQVAVAIQDEVYTDVSAFKHCSQICVRKNLRICFLQMSCH</sequence>
<name>A0A158QNR7_HAEPC</name>